<dbReference type="Proteomes" id="UP000269539">
    <property type="component" value="Unassembled WGS sequence"/>
</dbReference>
<dbReference type="PANTHER" id="PTHR10622:SF10">
    <property type="entry name" value="HET DOMAIN-CONTAINING PROTEIN"/>
    <property type="match status" value="1"/>
</dbReference>
<organism evidence="3 4">
    <name type="scientific">Hortaea werneckii</name>
    <name type="common">Black yeast</name>
    <name type="synonym">Cladosporium werneckii</name>
    <dbReference type="NCBI Taxonomy" id="91943"/>
    <lineage>
        <taxon>Eukaryota</taxon>
        <taxon>Fungi</taxon>
        <taxon>Dikarya</taxon>
        <taxon>Ascomycota</taxon>
        <taxon>Pezizomycotina</taxon>
        <taxon>Dothideomycetes</taxon>
        <taxon>Dothideomycetidae</taxon>
        <taxon>Mycosphaerellales</taxon>
        <taxon>Teratosphaeriaceae</taxon>
        <taxon>Hortaea</taxon>
    </lineage>
</organism>
<dbReference type="Pfam" id="PF06985">
    <property type="entry name" value="HET"/>
    <property type="match status" value="1"/>
</dbReference>
<dbReference type="AlphaFoldDB" id="A0A3M7E0H9"/>
<proteinExistence type="predicted"/>
<evidence type="ECO:0000313" key="3">
    <source>
        <dbReference type="EMBL" id="RMY69897.1"/>
    </source>
</evidence>
<protein>
    <recommendedName>
        <fullName evidence="2">Heterokaryon incompatibility domain-containing protein</fullName>
    </recommendedName>
</protein>
<feature type="region of interest" description="Disordered" evidence="1">
    <location>
        <begin position="651"/>
        <end position="706"/>
    </location>
</feature>
<feature type="domain" description="Heterokaryon incompatibility" evidence="2">
    <location>
        <begin position="23"/>
        <end position="208"/>
    </location>
</feature>
<feature type="compositionally biased region" description="Polar residues" evidence="1">
    <location>
        <begin position="682"/>
        <end position="692"/>
    </location>
</feature>
<gene>
    <name evidence="3" type="ORF">D0864_11002</name>
</gene>
<reference evidence="3 4" key="1">
    <citation type="journal article" date="2018" name="BMC Genomics">
        <title>Genomic evidence for intraspecific hybridization in a clonal and extremely halotolerant yeast.</title>
        <authorList>
            <person name="Gostincar C."/>
            <person name="Stajich J.E."/>
            <person name="Zupancic J."/>
            <person name="Zalar P."/>
            <person name="Gunde-Cimerman N."/>
        </authorList>
    </citation>
    <scope>NUCLEOTIDE SEQUENCE [LARGE SCALE GENOMIC DNA]</scope>
    <source>
        <strain evidence="3 4">EXF-10513</strain>
    </source>
</reference>
<evidence type="ECO:0000256" key="1">
    <source>
        <dbReference type="SAM" id="MobiDB-lite"/>
    </source>
</evidence>
<evidence type="ECO:0000313" key="4">
    <source>
        <dbReference type="Proteomes" id="UP000269539"/>
    </source>
</evidence>
<dbReference type="VEuPathDB" id="FungiDB:BTJ68_03891"/>
<name>A0A3M7E0H9_HORWE</name>
<sequence>MLLLNARTYALKFFHTAKSAPPYAILSHTWEDDEVLFQDMDDLESAKAKSGWQKIEYICRQALEGGLEWAWVDTCCIDKSSSAELSEAINSMFKWYECSTVCYVYLCDLTMNVTLRDDAPTVSEWLGRAKQMMSVRPSPLVRDLHASETLWQEHVAYLKKVTSETMLATRNDDRAHSRPCNELDTSIIDALGEFSRAKWWSRGWTLQELLAPRNVVFMNQHWQQIARLPGMVVTASTISGVDVEVLLKTASLQSRCIAERLSWASKRSTTREEDTAYALLGIFDANMPLLYGEGIRAFKRLQEQISLRSNDLSIYAWLTPSPVYDHLLFAASPSYFVHCIAVRKRSSGTTTGMSASCMGVKLTSSVSTSRGLHWIDLGCYYKSTPHLQIVLVVKPCEGLFESLCSWLRLKAPILHAQSLAATEMREAFARRARRRSLTITPSPLPHLSTDIERPFAALLAVHVPKEQNLAIEKAYPRDFWNLHTHELYCAQQDLAFPLKAGLEFRAPDGRHICLALSLCRFGSDNLPYSGTQPVSSALVCDLDFDYRCFAELVPELALDQACTQFPQVHTHATSLTDLAPSEHPNHSQNVSRPVVGGRHLTVEVVRTRGHDIDNAMIMFDIFIHATTPAIEHRNTGRLPWLKRKAQSTKLGPSTRCELENGAGSPTKQQRRPETMGACRTIQAKNNPQNRISHLNRRNGLVAEKAS</sequence>
<accession>A0A3M7E0H9</accession>
<dbReference type="EMBL" id="QWIO01001552">
    <property type="protein sequence ID" value="RMY69897.1"/>
    <property type="molecule type" value="Genomic_DNA"/>
</dbReference>
<dbReference type="PANTHER" id="PTHR10622">
    <property type="entry name" value="HET DOMAIN-CONTAINING PROTEIN"/>
    <property type="match status" value="1"/>
</dbReference>
<dbReference type="InterPro" id="IPR010730">
    <property type="entry name" value="HET"/>
</dbReference>
<evidence type="ECO:0000259" key="2">
    <source>
        <dbReference type="Pfam" id="PF06985"/>
    </source>
</evidence>
<comment type="caution">
    <text evidence="3">The sequence shown here is derived from an EMBL/GenBank/DDBJ whole genome shotgun (WGS) entry which is preliminary data.</text>
</comment>